<dbReference type="GO" id="GO:0043190">
    <property type="term" value="C:ATP-binding cassette (ABC) transporter complex"/>
    <property type="evidence" value="ECO:0007669"/>
    <property type="project" value="InterPro"/>
</dbReference>
<feature type="domain" description="ABC transporter" evidence="4">
    <location>
        <begin position="10"/>
        <end position="240"/>
    </location>
</feature>
<dbReference type="GO" id="GO:0015847">
    <property type="term" value="P:putrescine transport"/>
    <property type="evidence" value="ECO:0007669"/>
    <property type="project" value="UniProtKB-ARBA"/>
</dbReference>
<dbReference type="SUPFAM" id="SSF52540">
    <property type="entry name" value="P-loop containing nucleoside triphosphate hydrolases"/>
    <property type="match status" value="1"/>
</dbReference>
<dbReference type="PROSITE" id="PS50893">
    <property type="entry name" value="ABC_TRANSPORTER_2"/>
    <property type="match status" value="1"/>
</dbReference>
<dbReference type="InterPro" id="IPR013611">
    <property type="entry name" value="Transp-assoc_OB_typ2"/>
</dbReference>
<dbReference type="SUPFAM" id="SSF50331">
    <property type="entry name" value="MOP-like"/>
    <property type="match status" value="1"/>
</dbReference>
<sequence length="367" mass="39619">MNRAASAPIIEIKDVTKNFGAVTALKGVDAVIHEGEFFSLLGPSGCGKTTLLRLIAGFEQVSGGSIMIGGKSMKDIPANRRPTNMVFQSYAIFPHLDVAENVGYGLVRKKLGKAEMAREVEQALEMVDLAGYGKRKAHELSGGQRQRVALARALVMRPKVILLDEPLSALDKKLRDQMQHELRQLQKSLGITFILVTHDQEEALIMSDRIAVIFDGTIAQLATPEELYRRPRTRRVASFIGVMNFLEASASGGDGASYQLDIPALGRIEVPASQAPEGLAAAKINVVGVRPEMFTITGEDTGHFEREVQGTVTGTDYYGDMTYYSVAVPGAEAPVTISMRNTAGRAVAREGSTVTVGWGADSIVLLE</sequence>
<keyword evidence="6" id="KW-1185">Reference proteome</keyword>
<keyword evidence="3 5" id="KW-0067">ATP-binding</keyword>
<evidence type="ECO:0000256" key="2">
    <source>
        <dbReference type="ARBA" id="ARBA00022741"/>
    </source>
</evidence>
<evidence type="ECO:0000313" key="6">
    <source>
        <dbReference type="Proteomes" id="UP000186019"/>
    </source>
</evidence>
<name>A0A1N7FAC2_9RHOB</name>
<dbReference type="PROSITE" id="PS00211">
    <property type="entry name" value="ABC_TRANSPORTER_1"/>
    <property type="match status" value="1"/>
</dbReference>
<dbReference type="InterPro" id="IPR027417">
    <property type="entry name" value="P-loop_NTPase"/>
</dbReference>
<dbReference type="Proteomes" id="UP000186019">
    <property type="component" value="Unassembled WGS sequence"/>
</dbReference>
<organism evidence="5 6">
    <name type="scientific">Roseovarius nanhaiticus</name>
    <dbReference type="NCBI Taxonomy" id="573024"/>
    <lineage>
        <taxon>Bacteria</taxon>
        <taxon>Pseudomonadati</taxon>
        <taxon>Pseudomonadota</taxon>
        <taxon>Alphaproteobacteria</taxon>
        <taxon>Rhodobacterales</taxon>
        <taxon>Roseobacteraceae</taxon>
        <taxon>Roseovarius</taxon>
    </lineage>
</organism>
<dbReference type="GO" id="GO:0016887">
    <property type="term" value="F:ATP hydrolysis activity"/>
    <property type="evidence" value="ECO:0007669"/>
    <property type="project" value="InterPro"/>
</dbReference>
<dbReference type="OrthoDB" id="9802264at2"/>
<proteinExistence type="predicted"/>
<keyword evidence="1" id="KW-0813">Transport</keyword>
<dbReference type="FunFam" id="3.40.50.300:FF:000133">
    <property type="entry name" value="Spermidine/putrescine import ATP-binding protein PotA"/>
    <property type="match status" value="1"/>
</dbReference>
<dbReference type="InterPro" id="IPR003593">
    <property type="entry name" value="AAA+_ATPase"/>
</dbReference>
<dbReference type="SMART" id="SM00382">
    <property type="entry name" value="AAA"/>
    <property type="match status" value="1"/>
</dbReference>
<dbReference type="PANTHER" id="PTHR42781">
    <property type="entry name" value="SPERMIDINE/PUTRESCINE IMPORT ATP-BINDING PROTEIN POTA"/>
    <property type="match status" value="1"/>
</dbReference>
<dbReference type="InterPro" id="IPR017871">
    <property type="entry name" value="ABC_transporter-like_CS"/>
</dbReference>
<keyword evidence="2" id="KW-0547">Nucleotide-binding</keyword>
<dbReference type="InterPro" id="IPR003439">
    <property type="entry name" value="ABC_transporter-like_ATP-bd"/>
</dbReference>
<dbReference type="InterPro" id="IPR050093">
    <property type="entry name" value="ABC_SmlMolc_Importer"/>
</dbReference>
<evidence type="ECO:0000259" key="4">
    <source>
        <dbReference type="PROSITE" id="PS50893"/>
    </source>
</evidence>
<accession>A0A1N7FAC2</accession>
<dbReference type="InterPro" id="IPR008995">
    <property type="entry name" value="Mo/tungstate-bd_C_term_dom"/>
</dbReference>
<dbReference type="Gene3D" id="3.40.50.300">
    <property type="entry name" value="P-loop containing nucleotide triphosphate hydrolases"/>
    <property type="match status" value="1"/>
</dbReference>
<evidence type="ECO:0000256" key="3">
    <source>
        <dbReference type="ARBA" id="ARBA00022840"/>
    </source>
</evidence>
<dbReference type="Pfam" id="PF00005">
    <property type="entry name" value="ABC_tran"/>
    <property type="match status" value="1"/>
</dbReference>
<dbReference type="GO" id="GO:0022857">
    <property type="term" value="F:transmembrane transporter activity"/>
    <property type="evidence" value="ECO:0007669"/>
    <property type="project" value="InterPro"/>
</dbReference>
<dbReference type="PANTHER" id="PTHR42781:SF4">
    <property type="entry name" value="SPERMIDINE_PUTRESCINE IMPORT ATP-BINDING PROTEIN POTA"/>
    <property type="match status" value="1"/>
</dbReference>
<dbReference type="Pfam" id="PF08402">
    <property type="entry name" value="TOBE_2"/>
    <property type="match status" value="1"/>
</dbReference>
<dbReference type="GO" id="GO:0005524">
    <property type="term" value="F:ATP binding"/>
    <property type="evidence" value="ECO:0007669"/>
    <property type="project" value="UniProtKB-KW"/>
</dbReference>
<reference evidence="5 6" key="1">
    <citation type="submission" date="2017-01" db="EMBL/GenBank/DDBJ databases">
        <authorList>
            <person name="Mah S.A."/>
            <person name="Swanson W.J."/>
            <person name="Moy G.W."/>
            <person name="Vacquier V.D."/>
        </authorList>
    </citation>
    <scope>NUCLEOTIDE SEQUENCE [LARGE SCALE GENOMIC DNA]</scope>
    <source>
        <strain evidence="5 6">DSM 29590</strain>
    </source>
</reference>
<evidence type="ECO:0000256" key="1">
    <source>
        <dbReference type="ARBA" id="ARBA00022448"/>
    </source>
</evidence>
<dbReference type="RefSeq" id="WP_076531259.1">
    <property type="nucleotide sequence ID" value="NZ_FOAC01000001.1"/>
</dbReference>
<dbReference type="Gene3D" id="2.40.50.100">
    <property type="match status" value="1"/>
</dbReference>
<dbReference type="STRING" id="573024.SAMN05216208_1262"/>
<dbReference type="EMBL" id="FTNV01000001">
    <property type="protein sequence ID" value="SIR97175.1"/>
    <property type="molecule type" value="Genomic_DNA"/>
</dbReference>
<gene>
    <name evidence="5" type="ORF">SAMN05421666_0874</name>
</gene>
<evidence type="ECO:0000313" key="5">
    <source>
        <dbReference type="EMBL" id="SIR97175.1"/>
    </source>
</evidence>
<protein>
    <submittedName>
        <fullName evidence="5">Spermidine/putrescine transport system ATP-binding protein</fullName>
    </submittedName>
</protein>
<dbReference type="AlphaFoldDB" id="A0A1N7FAC2"/>